<dbReference type="Gene3D" id="3.55.50.30">
    <property type="match status" value="1"/>
</dbReference>
<dbReference type="PANTHER" id="PTHR30273:SF2">
    <property type="entry name" value="PROTEIN FECR"/>
    <property type="match status" value="1"/>
</dbReference>
<accession>A0A5D3YLM3</accession>
<evidence type="ECO:0000259" key="3">
    <source>
        <dbReference type="Pfam" id="PF04773"/>
    </source>
</evidence>
<feature type="domain" description="Protein FecR C-terminal" evidence="4">
    <location>
        <begin position="245"/>
        <end position="304"/>
    </location>
</feature>
<dbReference type="PANTHER" id="PTHR30273">
    <property type="entry name" value="PERIPLASMIC SIGNAL SENSOR AND SIGMA FACTOR ACTIVATOR FECR-RELATED"/>
    <property type="match status" value="1"/>
</dbReference>
<gene>
    <name evidence="5" type="ORF">LX73_2165</name>
</gene>
<protein>
    <submittedName>
        <fullName evidence="5">FecR family protein</fullName>
    </submittedName>
</protein>
<name>A0A5D3YLM3_9BACT</name>
<keyword evidence="2" id="KW-1133">Transmembrane helix</keyword>
<dbReference type="RefSeq" id="WP_148899484.1">
    <property type="nucleotide sequence ID" value="NZ_VNHY01000003.1"/>
</dbReference>
<dbReference type="InterPro" id="IPR032508">
    <property type="entry name" value="FecR_C"/>
</dbReference>
<dbReference type="InterPro" id="IPR006860">
    <property type="entry name" value="FecR"/>
</dbReference>
<feature type="domain" description="FecR protein" evidence="3">
    <location>
        <begin position="110"/>
        <end position="200"/>
    </location>
</feature>
<dbReference type="Proteomes" id="UP000324595">
    <property type="component" value="Unassembled WGS sequence"/>
</dbReference>
<dbReference type="Pfam" id="PF04773">
    <property type="entry name" value="FecR"/>
    <property type="match status" value="1"/>
</dbReference>
<evidence type="ECO:0000313" key="6">
    <source>
        <dbReference type="Proteomes" id="UP000324595"/>
    </source>
</evidence>
<evidence type="ECO:0000313" key="5">
    <source>
        <dbReference type="EMBL" id="TYP92798.1"/>
    </source>
</evidence>
<evidence type="ECO:0000259" key="4">
    <source>
        <dbReference type="Pfam" id="PF16344"/>
    </source>
</evidence>
<evidence type="ECO:0000256" key="1">
    <source>
        <dbReference type="SAM" id="MobiDB-lite"/>
    </source>
</evidence>
<sequence length="317" mass="35131">MDNQLPHNDPDLKRARSIRKAKQDNKSLEDSDDSILQQLQEYQDIKHGKVLTSDKEKVWHNISSEISDQSSTPVTPLFSSSTMKWAVAAVLILGAFISYVIFQPQQPELVASSQQSIKTVTLGDGSSVTLRPHSKLYGVNKPNTRQYQLEGEGFFEVTHNPNRPFAVETSSGTVNVLGTTFMLSSWGQKMQVYLKEGSVQVKASEQDSAVVLEPGESASVTNTKAIPSVQLANAQEFTDWMNQQMVFSDKSARQVVAELEQQFNISISLPKEVTQNKLSGALSLNNLSKALNDLELVLNGKFVKMGEQSYRFEGNSQ</sequence>
<dbReference type="EMBL" id="VNHY01000003">
    <property type="protein sequence ID" value="TYP92798.1"/>
    <property type="molecule type" value="Genomic_DNA"/>
</dbReference>
<keyword evidence="6" id="KW-1185">Reference proteome</keyword>
<organism evidence="5 6">
    <name type="scientific">Fodinibius salinus</name>
    <dbReference type="NCBI Taxonomy" id="860790"/>
    <lineage>
        <taxon>Bacteria</taxon>
        <taxon>Pseudomonadati</taxon>
        <taxon>Balneolota</taxon>
        <taxon>Balneolia</taxon>
        <taxon>Balneolales</taxon>
        <taxon>Balneolaceae</taxon>
        <taxon>Fodinibius</taxon>
    </lineage>
</organism>
<feature type="region of interest" description="Disordered" evidence="1">
    <location>
        <begin position="1"/>
        <end position="32"/>
    </location>
</feature>
<keyword evidence="2" id="KW-0472">Membrane</keyword>
<dbReference type="OrthoDB" id="1524389at2"/>
<proteinExistence type="predicted"/>
<comment type="caution">
    <text evidence="5">The sequence shown here is derived from an EMBL/GenBank/DDBJ whole genome shotgun (WGS) entry which is preliminary data.</text>
</comment>
<dbReference type="PIRSF" id="PIRSF018266">
    <property type="entry name" value="FecR"/>
    <property type="match status" value="1"/>
</dbReference>
<reference evidence="5 6" key="1">
    <citation type="submission" date="2019-07" db="EMBL/GenBank/DDBJ databases">
        <title>Genomic Encyclopedia of Archaeal and Bacterial Type Strains, Phase II (KMG-II): from individual species to whole genera.</title>
        <authorList>
            <person name="Goeker M."/>
        </authorList>
    </citation>
    <scope>NUCLEOTIDE SEQUENCE [LARGE SCALE GENOMIC DNA]</scope>
    <source>
        <strain evidence="5 6">DSM 21935</strain>
    </source>
</reference>
<dbReference type="GO" id="GO:0016989">
    <property type="term" value="F:sigma factor antagonist activity"/>
    <property type="evidence" value="ECO:0007669"/>
    <property type="project" value="TreeGrafter"/>
</dbReference>
<keyword evidence="2" id="KW-0812">Transmembrane</keyword>
<dbReference type="InterPro" id="IPR012373">
    <property type="entry name" value="Ferrdict_sens_TM"/>
</dbReference>
<evidence type="ECO:0000256" key="2">
    <source>
        <dbReference type="SAM" id="Phobius"/>
    </source>
</evidence>
<dbReference type="Gene3D" id="2.60.120.1440">
    <property type="match status" value="1"/>
</dbReference>
<feature type="transmembrane region" description="Helical" evidence="2">
    <location>
        <begin position="85"/>
        <end position="102"/>
    </location>
</feature>
<dbReference type="Pfam" id="PF16344">
    <property type="entry name" value="FecR_C"/>
    <property type="match status" value="1"/>
</dbReference>
<dbReference type="AlphaFoldDB" id="A0A5D3YLM3"/>